<sequence>METRFKHRSAVQLTPDLSSSPAFGHADLSNCEREQIQLAASIQPHGALIVLSEPDLVVIQASENARSLLRLDREPIGLRLDALIPVLAARVRPRLDDDLAQIPLVLRTPVGGRSERDFDAIVHRPPAGGLIVEMEPSGSAVDLSAPINAALQTIIASASLRSLCDEAARIFKSIAGYDRVMVYRFDDEGHGEVFSEQREPELEAYLGNRYPDSDIPQIARRLYERNRIRLLVDVDYAPVRIHPRASPVTGEDLDMSLCSLRSMSPIHIQYLKNMGVGATLVASLLVGGRLWGLIACHHRGPRFVQYEIRAVCELLAEAVATRIAALESFVQAQAELSVRRLEQRMVEAISREGDWTSALFDDPRTLLQTVDAAGAALLCDGRILTTGDVPGTRDLREIGAWLDTQPQCAVMATASLRCDEPRLAYLTPVASGILAAPVSSCTGEYLIWCRPERVRTVTWGGNPFKPVFIGDDPAQLSPRRSFAQWHQVVEGTSEPWTSANLATARLIGESVADVIQQFRSVRVLIAQAQLAQVRSQVRVSEQPILIADADGVFLLTTQSFERLLHPDQSRPRCLDELLGLFSETTQAEARRRLEELMTHRRPWRGEVELNTGDSGLRPFLVRADPVFSSPERVLGFVLLLTDLSERKRAEDARHRVQAGLLEQQKIMRQQLQWSANPLYRELLSAIVGNAQLAALEVTDGVDLGRVPALVDAVQSSVQRTTQLLEHLAWYSAQNTKGDPASGN</sequence>
<reference evidence="7 8" key="1">
    <citation type="submission" date="2018-10" db="EMBL/GenBank/DDBJ databases">
        <title>Genomic Encyclopedia of Archaeal and Bacterial Type Strains, Phase II (KMG-II): from individual species to whole genera.</title>
        <authorList>
            <person name="Goeker M."/>
        </authorList>
    </citation>
    <scope>NUCLEOTIDE SEQUENCE [LARGE SCALE GENOMIC DNA]</scope>
    <source>
        <strain evidence="7 8">DSM 235</strain>
    </source>
</reference>
<dbReference type="InterPro" id="IPR013656">
    <property type="entry name" value="PAS_4"/>
</dbReference>
<evidence type="ECO:0000259" key="6">
    <source>
        <dbReference type="PROSITE" id="PS50113"/>
    </source>
</evidence>
<dbReference type="InterPro" id="IPR029016">
    <property type="entry name" value="GAF-like_dom_sf"/>
</dbReference>
<keyword evidence="3" id="KW-0157">Chromophore</keyword>
<dbReference type="PROSITE" id="PS50113">
    <property type="entry name" value="PAC"/>
    <property type="match status" value="1"/>
</dbReference>
<feature type="domain" description="Phytochrome chromophore attachment site" evidence="5">
    <location>
        <begin position="159"/>
        <end position="317"/>
    </location>
</feature>
<dbReference type="EMBL" id="RBXL01000001">
    <property type="protein sequence ID" value="RKT43409.1"/>
    <property type="molecule type" value="Genomic_DNA"/>
</dbReference>
<evidence type="ECO:0000256" key="1">
    <source>
        <dbReference type="ARBA" id="ARBA00022543"/>
    </source>
</evidence>
<evidence type="ECO:0000256" key="2">
    <source>
        <dbReference type="ARBA" id="ARBA00022606"/>
    </source>
</evidence>
<dbReference type="InterPro" id="IPR043150">
    <property type="entry name" value="Phytochrome_PHY_sf"/>
</dbReference>
<evidence type="ECO:0000313" key="7">
    <source>
        <dbReference type="EMBL" id="RKT43409.1"/>
    </source>
</evidence>
<dbReference type="Gene3D" id="3.30.450.40">
    <property type="match status" value="1"/>
</dbReference>
<dbReference type="InterPro" id="IPR003018">
    <property type="entry name" value="GAF"/>
</dbReference>
<dbReference type="InterPro" id="IPR035965">
    <property type="entry name" value="PAS-like_dom_sf"/>
</dbReference>
<dbReference type="Pfam" id="PF01590">
    <property type="entry name" value="GAF"/>
    <property type="match status" value="1"/>
</dbReference>
<evidence type="ECO:0000256" key="4">
    <source>
        <dbReference type="ARBA" id="ARBA00023170"/>
    </source>
</evidence>
<protein>
    <submittedName>
        <fullName evidence="7">PAS domain-containing protein</fullName>
    </submittedName>
</protein>
<dbReference type="Proteomes" id="UP000274556">
    <property type="component" value="Unassembled WGS sequence"/>
</dbReference>
<dbReference type="Pfam" id="PF08446">
    <property type="entry name" value="PAS_2"/>
    <property type="match status" value="1"/>
</dbReference>
<dbReference type="AlphaFoldDB" id="A0A495V281"/>
<dbReference type="InterPro" id="IPR013515">
    <property type="entry name" value="Phytochrome_cen-reg"/>
</dbReference>
<keyword evidence="4" id="KW-0675">Receptor</keyword>
<dbReference type="InterPro" id="IPR013654">
    <property type="entry name" value="PAS_2"/>
</dbReference>
<evidence type="ECO:0000259" key="5">
    <source>
        <dbReference type="PROSITE" id="PS50046"/>
    </source>
</evidence>
<dbReference type="SMART" id="SM00065">
    <property type="entry name" value="GAF"/>
    <property type="match status" value="1"/>
</dbReference>
<keyword evidence="8" id="KW-1185">Reference proteome</keyword>
<gene>
    <name evidence="7" type="ORF">BDD21_0742</name>
</gene>
<dbReference type="GO" id="GO:0006355">
    <property type="term" value="P:regulation of DNA-templated transcription"/>
    <property type="evidence" value="ECO:0007669"/>
    <property type="project" value="InterPro"/>
</dbReference>
<dbReference type="Gene3D" id="3.30.450.270">
    <property type="match status" value="1"/>
</dbReference>
<comment type="caution">
    <text evidence="7">The sequence shown here is derived from an EMBL/GenBank/DDBJ whole genome shotgun (WGS) entry which is preliminary data.</text>
</comment>
<feature type="domain" description="PAC" evidence="6">
    <location>
        <begin position="603"/>
        <end position="655"/>
    </location>
</feature>
<dbReference type="PANTHER" id="PTHR43065">
    <property type="entry name" value="SENSOR HISTIDINE KINASE"/>
    <property type="match status" value="1"/>
</dbReference>
<evidence type="ECO:0000313" key="8">
    <source>
        <dbReference type="Proteomes" id="UP000274556"/>
    </source>
</evidence>
<dbReference type="SUPFAM" id="SSF55785">
    <property type="entry name" value="PYP-like sensor domain (PAS domain)"/>
    <property type="match status" value="2"/>
</dbReference>
<proteinExistence type="predicted"/>
<dbReference type="PANTHER" id="PTHR43065:SF42">
    <property type="entry name" value="TWO-COMPONENT SENSOR PPRA"/>
    <property type="match status" value="1"/>
</dbReference>
<dbReference type="InterPro" id="IPR000700">
    <property type="entry name" value="PAS-assoc_C"/>
</dbReference>
<dbReference type="GO" id="GO:0009881">
    <property type="term" value="F:photoreceptor activity"/>
    <property type="evidence" value="ECO:0007669"/>
    <property type="project" value="UniProtKB-KW"/>
</dbReference>
<dbReference type="Pfam" id="PF00360">
    <property type="entry name" value="PHY"/>
    <property type="match status" value="1"/>
</dbReference>
<dbReference type="SUPFAM" id="SSF55781">
    <property type="entry name" value="GAF domain-like"/>
    <property type="match status" value="2"/>
</dbReference>
<dbReference type="InterPro" id="IPR001294">
    <property type="entry name" value="Phytochrome"/>
</dbReference>
<organism evidence="7 8">
    <name type="scientific">Thiocapsa rosea</name>
    <dbReference type="NCBI Taxonomy" id="69360"/>
    <lineage>
        <taxon>Bacteria</taxon>
        <taxon>Pseudomonadati</taxon>
        <taxon>Pseudomonadota</taxon>
        <taxon>Gammaproteobacteria</taxon>
        <taxon>Chromatiales</taxon>
        <taxon>Chromatiaceae</taxon>
        <taxon>Thiocapsa</taxon>
    </lineage>
</organism>
<dbReference type="GO" id="GO:0009584">
    <property type="term" value="P:detection of visible light"/>
    <property type="evidence" value="ECO:0007669"/>
    <property type="project" value="InterPro"/>
</dbReference>
<accession>A0A495V281</accession>
<dbReference type="PRINTS" id="PR01033">
    <property type="entry name" value="PHYTOCHROME"/>
</dbReference>
<dbReference type="InterPro" id="IPR016132">
    <property type="entry name" value="Phyto_chromo_attachment"/>
</dbReference>
<dbReference type="Pfam" id="PF08448">
    <property type="entry name" value="PAS_4"/>
    <property type="match status" value="1"/>
</dbReference>
<name>A0A495V281_9GAMM</name>
<keyword evidence="1" id="KW-0600">Photoreceptor protein</keyword>
<evidence type="ECO:0000256" key="3">
    <source>
        <dbReference type="ARBA" id="ARBA00022991"/>
    </source>
</evidence>
<dbReference type="InterPro" id="IPR000014">
    <property type="entry name" value="PAS"/>
</dbReference>
<dbReference type="CDD" id="cd00130">
    <property type="entry name" value="PAS"/>
    <property type="match status" value="1"/>
</dbReference>
<keyword evidence="2" id="KW-0716">Sensory transduction</keyword>
<dbReference type="Gene3D" id="3.30.450.20">
    <property type="entry name" value="PAS domain"/>
    <property type="match status" value="2"/>
</dbReference>
<dbReference type="PROSITE" id="PS50046">
    <property type="entry name" value="PHYTOCHROME_2"/>
    <property type="match status" value="1"/>
</dbReference>